<evidence type="ECO:0000256" key="18">
    <source>
        <dbReference type="RuleBase" id="RU366077"/>
    </source>
</evidence>
<evidence type="ECO:0000256" key="10">
    <source>
        <dbReference type="ARBA" id="ARBA00022889"/>
    </source>
</evidence>
<dbReference type="EMBL" id="CAEQ01001944">
    <property type="protein sequence ID" value="CCD15541.1"/>
    <property type="molecule type" value="Genomic_DNA"/>
</dbReference>
<comment type="subcellular location">
    <subcellularLocation>
        <location evidence="3">Membrane</location>
    </subcellularLocation>
</comment>
<keyword evidence="11 17" id="KW-0482">Metalloprotease</keyword>
<dbReference type="GO" id="GO:0016020">
    <property type="term" value="C:membrane"/>
    <property type="evidence" value="ECO:0007669"/>
    <property type="project" value="UniProtKB-SubCell"/>
</dbReference>
<feature type="binding site" evidence="17">
    <location>
        <position position="235"/>
    </location>
    <ligand>
        <name>Zn(2+)</name>
        <dbReference type="ChEBI" id="CHEBI:29105"/>
        <note>catalytic</note>
    </ligand>
</feature>
<dbReference type="PANTHER" id="PTHR10942:SF0">
    <property type="entry name" value="LEISHMANOLYSIN-LIKE PEPTIDASE"/>
    <property type="match status" value="1"/>
</dbReference>
<dbReference type="PANTHER" id="PTHR10942">
    <property type="entry name" value="LEISHMANOLYSIN-LIKE PEPTIDASE"/>
    <property type="match status" value="1"/>
</dbReference>
<comment type="catalytic activity">
    <reaction evidence="1">
        <text>Preference for hydrophobic residues at P1 and P1' and basic residues at P2' and P3'. A model nonapeptide is cleaved at -Ala-Tyr-|-Leu-Lys-Lys-.</text>
        <dbReference type="EC" id="3.4.24.36"/>
    </reaction>
</comment>
<keyword evidence="14" id="KW-1015">Disulfide bond</keyword>
<accession>F9WE35</accession>
<keyword evidence="21" id="KW-1185">Reference proteome</keyword>
<comment type="similarity">
    <text evidence="4 18">Belongs to the peptidase M8 family.</text>
</comment>
<dbReference type="Gene3D" id="2.10.55.10">
    <property type="entry name" value="Leishmanolysin domain 3"/>
    <property type="match status" value="1"/>
</dbReference>
<keyword evidence="5 18" id="KW-0645">Protease</keyword>
<dbReference type="Pfam" id="PF01457">
    <property type="entry name" value="Peptidase_M8"/>
    <property type="match status" value="1"/>
</dbReference>
<evidence type="ECO:0000256" key="2">
    <source>
        <dbReference type="ARBA" id="ARBA00003364"/>
    </source>
</evidence>
<proteinExistence type="inferred from homology"/>
<keyword evidence="12" id="KW-0472">Membrane</keyword>
<feature type="binding site" evidence="17">
    <location>
        <position position="239"/>
    </location>
    <ligand>
        <name>Zn(2+)</name>
        <dbReference type="ChEBI" id="CHEBI:29105"/>
        <note>catalytic</note>
    </ligand>
</feature>
<dbReference type="GO" id="GO:0005737">
    <property type="term" value="C:cytoplasm"/>
    <property type="evidence" value="ECO:0007669"/>
    <property type="project" value="TreeGrafter"/>
</dbReference>
<comment type="cofactor">
    <cofactor evidence="17 18">
        <name>Zn(2+)</name>
        <dbReference type="ChEBI" id="CHEBI:29105"/>
    </cofactor>
    <text evidence="17 18">Binds 1 zinc ion per subunit.</text>
</comment>
<evidence type="ECO:0000256" key="17">
    <source>
        <dbReference type="PIRSR" id="PIRSR601577-2"/>
    </source>
</evidence>
<comment type="caution">
    <text evidence="20">The sequence shown here is derived from an EMBL/GenBank/DDBJ whole genome shotgun (WGS) entry which is preliminary data.</text>
</comment>
<feature type="active site" evidence="16">
    <location>
        <position position="236"/>
    </location>
</feature>
<dbReference type="GO" id="GO:0046872">
    <property type="term" value="F:metal ion binding"/>
    <property type="evidence" value="ECO:0007669"/>
    <property type="project" value="UniProtKB-KW"/>
</dbReference>
<protein>
    <recommendedName>
        <fullName evidence="18">Leishmanolysin-like peptidase</fullName>
        <ecNumber evidence="18">3.4.24.-</ecNumber>
    </recommendedName>
</protein>
<dbReference type="Gene3D" id="3.10.170.20">
    <property type="match status" value="1"/>
</dbReference>
<dbReference type="GO" id="GO:0006508">
    <property type="term" value="P:proteolysis"/>
    <property type="evidence" value="ECO:0007669"/>
    <property type="project" value="UniProtKB-KW"/>
</dbReference>
<keyword evidence="10" id="KW-0130">Cell adhesion</keyword>
<comment type="function">
    <text evidence="2">Has an integral role during the infection of macrophages in the mammalian host.</text>
</comment>
<evidence type="ECO:0000256" key="6">
    <source>
        <dbReference type="ARBA" id="ARBA00022723"/>
    </source>
</evidence>
<dbReference type="EC" id="3.4.24.-" evidence="18"/>
<dbReference type="FunFam" id="3.90.132.10:FF:000001">
    <property type="entry name" value="leishmanolysin-like peptidase isoform X2"/>
    <property type="match status" value="1"/>
</dbReference>
<dbReference type="GO" id="GO:0004222">
    <property type="term" value="F:metalloendopeptidase activity"/>
    <property type="evidence" value="ECO:0007669"/>
    <property type="project" value="UniProtKB-UniRule"/>
</dbReference>
<evidence type="ECO:0000313" key="20">
    <source>
        <dbReference type="EMBL" id="CCD15541.1"/>
    </source>
</evidence>
<evidence type="ECO:0000256" key="8">
    <source>
        <dbReference type="ARBA" id="ARBA00022801"/>
    </source>
</evidence>
<sequence length="558" mass="59679">MILISPNASTRKTLTHQAMTPMRSSLALLLLTLLHRVLGSSVPPSPRCISDEVTARAGPPVRLATRNIAHSQTGADSEWSNIRIVTFTKDIEDERKHCTAEGQKRPTFFGDTADCTSDDVLTAAKKGLVITRLIPSAVQLHVDRLLVKPEAEPLVLPKFDGKVCSSFTVPASHNTEGVPDADMVMYAAAGPMPAGAAAWATTCIVFDDDRPAAGVMNLGVASISLTETSIRTVAHEIAHSLGFSFYSMSNAKAVTRVPGVRGKKEVVLVSSPRTLQKTREHYKCPAAAGMELEDEGGSGTAMSHWERRNAKDEFMSGISGPGRYTALTMAAFEDLGYYRGAWGMEEPMGWGNSSGCELLTEKCLVEGVTAYPTMFCNGSEVGLTCTSDGFALGKCLTVQYESELPAEYQYFSDTKLGGSAHTLMDYCPYIFGYSNTQCSDGDIRHMYGSVIGPSSKCLKGNKLLDNESRPVGDVCADVRCDNGTVSVRYLGNSEWHLCPAGGAVTPTETFTGGTILCPKYEEVCIVAAVVTKSDTTNPFASVAQPLLLALLVAAVSSS</sequence>
<keyword evidence="15" id="KW-0325">Glycoprotein</keyword>
<evidence type="ECO:0000256" key="1">
    <source>
        <dbReference type="ARBA" id="ARBA00001249"/>
    </source>
</evidence>
<dbReference type="OMA" id="DSEEPRC"/>
<dbReference type="SUPFAM" id="SSF55486">
    <property type="entry name" value="Metalloproteases ('zincins'), catalytic domain"/>
    <property type="match status" value="1"/>
</dbReference>
<keyword evidence="13" id="KW-0865">Zymogen</keyword>
<evidence type="ECO:0000256" key="3">
    <source>
        <dbReference type="ARBA" id="ARBA00004370"/>
    </source>
</evidence>
<keyword evidence="7 19" id="KW-0732">Signal</keyword>
<dbReference type="Proteomes" id="UP000000702">
    <property type="component" value="Unassembled WGS sequence"/>
</dbReference>
<dbReference type="GO" id="GO:0007155">
    <property type="term" value="P:cell adhesion"/>
    <property type="evidence" value="ECO:0007669"/>
    <property type="project" value="UniProtKB-KW"/>
</dbReference>
<evidence type="ECO:0000256" key="14">
    <source>
        <dbReference type="ARBA" id="ARBA00023157"/>
    </source>
</evidence>
<evidence type="ECO:0000313" key="21">
    <source>
        <dbReference type="Proteomes" id="UP000000702"/>
    </source>
</evidence>
<evidence type="ECO:0000256" key="7">
    <source>
        <dbReference type="ARBA" id="ARBA00022729"/>
    </source>
</evidence>
<dbReference type="PRINTS" id="PR00782">
    <property type="entry name" value="LSHMANOLYSIN"/>
</dbReference>
<gene>
    <name evidence="20" type="primary">MSP-B1</name>
    <name evidence="20" type="ORF">TCIL3000_0_06380</name>
</gene>
<evidence type="ECO:0000256" key="13">
    <source>
        <dbReference type="ARBA" id="ARBA00023145"/>
    </source>
</evidence>
<reference evidence="20 21" key="2">
    <citation type="journal article" date="2012" name="Proc. Natl. Acad. Sci. U.S.A.">
        <title>Antigenic diversity is generated by distinct evolutionary mechanisms in African trypanosome species.</title>
        <authorList>
            <person name="Jackson A.P."/>
            <person name="Berry A."/>
            <person name="Aslett M."/>
            <person name="Allison H.C."/>
            <person name="Burton P."/>
            <person name="Vavrova-Anderson J."/>
            <person name="Brown R."/>
            <person name="Browne H."/>
            <person name="Corton N."/>
            <person name="Hauser H."/>
            <person name="Gamble J."/>
            <person name="Gilderthorp R."/>
            <person name="Marcello L."/>
            <person name="McQuillan J."/>
            <person name="Otto T.D."/>
            <person name="Quail M.A."/>
            <person name="Sanders M.J."/>
            <person name="van Tonder A."/>
            <person name="Ginger M.L."/>
            <person name="Field M.C."/>
            <person name="Barry J.D."/>
            <person name="Hertz-Fowler C."/>
            <person name="Berriman M."/>
        </authorList>
    </citation>
    <scope>NUCLEOTIDE SEQUENCE [LARGE SCALE GENOMIC DNA]</scope>
    <source>
        <strain evidence="20 21">IL3000</strain>
    </source>
</reference>
<keyword evidence="6 17" id="KW-0479">Metal-binding</keyword>
<dbReference type="AlphaFoldDB" id="F9WE35"/>
<evidence type="ECO:0000256" key="16">
    <source>
        <dbReference type="PIRSR" id="PIRSR601577-1"/>
    </source>
</evidence>
<reference evidence="21" key="1">
    <citation type="submission" date="2011-07" db="EMBL/GenBank/DDBJ databases">
        <title>Divergent evolution of antigenic variation in African trypanosomes.</title>
        <authorList>
            <person name="Jackson A.P."/>
            <person name="Berry A."/>
            <person name="Allison H.C."/>
            <person name="Burton P."/>
            <person name="Anderson J."/>
            <person name="Aslett M."/>
            <person name="Brown R."/>
            <person name="Corton N."/>
            <person name="Harris D."/>
            <person name="Hauser H."/>
            <person name="Gamble J."/>
            <person name="Gilderthorp R."/>
            <person name="McQuillan J."/>
            <person name="Quail M.A."/>
            <person name="Sanders M."/>
            <person name="Van Tonder A."/>
            <person name="Ginger M.L."/>
            <person name="Donelson J.E."/>
            <person name="Field M.C."/>
            <person name="Barry J.D."/>
            <person name="Berriman M."/>
            <person name="Hertz-Fowler C."/>
        </authorList>
    </citation>
    <scope>NUCLEOTIDE SEQUENCE [LARGE SCALE GENOMIC DNA]</scope>
    <source>
        <strain evidence="21">IL3000</strain>
    </source>
</reference>
<feature type="signal peptide" evidence="19">
    <location>
        <begin position="1"/>
        <end position="39"/>
    </location>
</feature>
<name>F9WE35_TRYCI</name>
<keyword evidence="8 18" id="KW-0378">Hydrolase</keyword>
<evidence type="ECO:0000256" key="9">
    <source>
        <dbReference type="ARBA" id="ARBA00022833"/>
    </source>
</evidence>
<dbReference type="InterPro" id="IPR001577">
    <property type="entry name" value="Peptidase_M8"/>
</dbReference>
<dbReference type="Gene3D" id="2.30.34.10">
    <property type="entry name" value="Leishmanolysin domain 4"/>
    <property type="match status" value="1"/>
</dbReference>
<dbReference type="FunFam" id="3.10.170.20:FF:000005">
    <property type="entry name" value="MSP-A1 surface protease homolog"/>
    <property type="match status" value="1"/>
</dbReference>
<evidence type="ECO:0000256" key="15">
    <source>
        <dbReference type="ARBA" id="ARBA00023180"/>
    </source>
</evidence>
<evidence type="ECO:0000256" key="12">
    <source>
        <dbReference type="ARBA" id="ARBA00023136"/>
    </source>
</evidence>
<organism evidence="20 21">
    <name type="scientific">Trypanosoma congolense (strain IL3000)</name>
    <dbReference type="NCBI Taxonomy" id="1068625"/>
    <lineage>
        <taxon>Eukaryota</taxon>
        <taxon>Discoba</taxon>
        <taxon>Euglenozoa</taxon>
        <taxon>Kinetoplastea</taxon>
        <taxon>Metakinetoplastina</taxon>
        <taxon>Trypanosomatida</taxon>
        <taxon>Trypanosomatidae</taxon>
        <taxon>Trypanosoma</taxon>
        <taxon>Nannomonas</taxon>
    </lineage>
</organism>
<evidence type="ECO:0000256" key="19">
    <source>
        <dbReference type="SAM" id="SignalP"/>
    </source>
</evidence>
<feature type="chain" id="PRO_5003390207" description="Leishmanolysin-like peptidase" evidence="19">
    <location>
        <begin position="40"/>
        <end position="558"/>
    </location>
</feature>
<evidence type="ECO:0000256" key="5">
    <source>
        <dbReference type="ARBA" id="ARBA00022670"/>
    </source>
</evidence>
<evidence type="ECO:0000256" key="4">
    <source>
        <dbReference type="ARBA" id="ARBA00005860"/>
    </source>
</evidence>
<keyword evidence="9 17" id="KW-0862">Zinc</keyword>
<evidence type="ECO:0000256" key="11">
    <source>
        <dbReference type="ARBA" id="ARBA00023049"/>
    </source>
</evidence>
<dbReference type="Gene3D" id="3.90.132.10">
    <property type="entry name" value="Leishmanolysin , domain 2"/>
    <property type="match status" value="1"/>
</dbReference>
<feature type="binding site" evidence="17">
    <location>
        <position position="304"/>
    </location>
    <ligand>
        <name>Zn(2+)</name>
        <dbReference type="ChEBI" id="CHEBI:29105"/>
        <note>catalytic</note>
    </ligand>
</feature>
<dbReference type="VEuPathDB" id="TriTrypDB:TcIL3000_0_06380"/>